<feature type="region of interest" description="Disordered" evidence="1">
    <location>
        <begin position="137"/>
        <end position="163"/>
    </location>
</feature>
<protein>
    <submittedName>
        <fullName evidence="2">Phage portal protein</fullName>
    </submittedName>
</protein>
<accession>A0ABS2V546</accession>
<sequence>MAYETLSSTAKNEILSAFGVYESVIGNASERTFNNADREEWNFWDHTELPHLRLFASAFDPDLSDDWQIRFNTAGVQALAFPRRQAREEARTEFEAGLITLDEYRKVAGRRPFNTPQSRALWISPQKAPIPANDADAKALGLAPDPGAGNGLGAGSDPALPARDDSAAAAAAVAQALDGGPTAADDVALARGQAPLELPAAAAPSSPAAADVAQALAQNTGLSVPGDAADDVARARTASGAPGRGPAADDVDAARTRIETKALTAPAEGFEVTDADFDAVALAVRAALAALLARQAGVIVARLRAPKTRKHTRFWTPENEHDTRGGDADIDEDRVVSAARWEEETTTTLAPISSGRTCRPRAPGVLRSGRRGCRLSRQPRMAAAFAARTAWISGPPASAPGEGQMFRDSASRGVCLHCSIPGLVR</sequence>
<evidence type="ECO:0000313" key="2">
    <source>
        <dbReference type="EMBL" id="MBM9624453.1"/>
    </source>
</evidence>
<keyword evidence="2" id="KW-0614">Plasmid</keyword>
<gene>
    <name evidence="2" type="ORF">JE024_38535</name>
</gene>
<comment type="caution">
    <text evidence="2">The sequence shown here is derived from an EMBL/GenBank/DDBJ whole genome shotgun (WGS) entry which is preliminary data.</text>
</comment>
<reference evidence="2 3" key="1">
    <citation type="journal article" date="2016" name="Arch. Microbiol.">
        <title>Streptomyces zhihengii sp. nov., isolated from rhizospheric soil of Psammosilene tunicoides.</title>
        <authorList>
            <person name="Huang M.J."/>
            <person name="Fei J.J."/>
            <person name="Salam N."/>
            <person name="Kim C.J."/>
            <person name="Hozzein W.N."/>
            <person name="Xiao M."/>
            <person name="Huang H.Q."/>
            <person name="Li W.J."/>
        </authorList>
    </citation>
    <scope>NUCLEOTIDE SEQUENCE [LARGE SCALE GENOMIC DNA]</scope>
    <source>
        <strain evidence="2 3">YIM T102</strain>
    </source>
</reference>
<evidence type="ECO:0000256" key="1">
    <source>
        <dbReference type="SAM" id="MobiDB-lite"/>
    </source>
</evidence>
<evidence type="ECO:0000313" key="3">
    <source>
        <dbReference type="Proteomes" id="UP000664109"/>
    </source>
</evidence>
<keyword evidence="3" id="KW-1185">Reference proteome</keyword>
<proteinExistence type="predicted"/>
<dbReference type="RefSeq" id="WP_205378645.1">
    <property type="nucleotide sequence ID" value="NZ_JAFEJA010000003.1"/>
</dbReference>
<geneLocation type="plasmid" evidence="2">
    <name>unnamed1</name>
</geneLocation>
<organism evidence="2 3">
    <name type="scientific">Streptomyces zhihengii</name>
    <dbReference type="NCBI Taxonomy" id="1818004"/>
    <lineage>
        <taxon>Bacteria</taxon>
        <taxon>Bacillati</taxon>
        <taxon>Actinomycetota</taxon>
        <taxon>Actinomycetes</taxon>
        <taxon>Kitasatosporales</taxon>
        <taxon>Streptomycetaceae</taxon>
        <taxon>Streptomyces</taxon>
    </lineage>
</organism>
<dbReference type="Proteomes" id="UP000664109">
    <property type="component" value="Unassembled WGS sequence"/>
</dbReference>
<dbReference type="EMBL" id="JAFEJA010000003">
    <property type="protein sequence ID" value="MBM9624453.1"/>
    <property type="molecule type" value="Genomic_DNA"/>
</dbReference>
<name>A0ABS2V546_9ACTN</name>